<evidence type="ECO:0000256" key="3">
    <source>
        <dbReference type="ARBA" id="ARBA00022989"/>
    </source>
</evidence>
<reference evidence="8 9" key="1">
    <citation type="submission" date="2020-04" db="EMBL/GenBank/DDBJ databases">
        <authorList>
            <person name="Wallbank WR R."/>
            <person name="Pardo Diaz C."/>
            <person name="Kozak K."/>
            <person name="Martin S."/>
            <person name="Jiggins C."/>
            <person name="Moest M."/>
            <person name="Warren A I."/>
            <person name="Byers J.R.P. K."/>
            <person name="Montejo-Kovacevich G."/>
            <person name="Yen C E."/>
        </authorList>
    </citation>
    <scope>NUCLEOTIDE SEQUENCE [LARGE SCALE GENOMIC DNA]</scope>
</reference>
<dbReference type="Proteomes" id="UP000494256">
    <property type="component" value="Unassembled WGS sequence"/>
</dbReference>
<feature type="transmembrane region" description="Helical" evidence="6">
    <location>
        <begin position="81"/>
        <end position="103"/>
    </location>
</feature>
<dbReference type="SUPFAM" id="SSF103473">
    <property type="entry name" value="MFS general substrate transporter"/>
    <property type="match status" value="1"/>
</dbReference>
<proteinExistence type="predicted"/>
<name>A0A8S0YP16_ARCPL</name>
<evidence type="ECO:0000256" key="2">
    <source>
        <dbReference type="ARBA" id="ARBA00022692"/>
    </source>
</evidence>
<feature type="transmembrane region" description="Helical" evidence="6">
    <location>
        <begin position="195"/>
        <end position="218"/>
    </location>
</feature>
<gene>
    <name evidence="8" type="ORF">APLA_LOCUS681</name>
</gene>
<evidence type="ECO:0000256" key="5">
    <source>
        <dbReference type="SAM" id="MobiDB-lite"/>
    </source>
</evidence>
<dbReference type="GO" id="GO:0016020">
    <property type="term" value="C:membrane"/>
    <property type="evidence" value="ECO:0007669"/>
    <property type="project" value="UniProtKB-SubCell"/>
</dbReference>
<evidence type="ECO:0000313" key="9">
    <source>
        <dbReference type="Proteomes" id="UP000494256"/>
    </source>
</evidence>
<evidence type="ECO:0000256" key="4">
    <source>
        <dbReference type="ARBA" id="ARBA00023136"/>
    </source>
</evidence>
<keyword evidence="4 6" id="KW-0472">Membrane</keyword>
<dbReference type="InterPro" id="IPR036259">
    <property type="entry name" value="MFS_trans_sf"/>
</dbReference>
<keyword evidence="2 6" id="KW-0812">Transmembrane</keyword>
<protein>
    <recommendedName>
        <fullName evidence="7">Major facilitator superfamily (MFS) profile domain-containing protein</fullName>
    </recommendedName>
</protein>
<dbReference type="EMBL" id="CADEBD010000042">
    <property type="protein sequence ID" value="CAB3221123.1"/>
    <property type="molecule type" value="Genomic_DNA"/>
</dbReference>
<dbReference type="Gene3D" id="1.20.1250.20">
    <property type="entry name" value="MFS general substrate transporter like domains"/>
    <property type="match status" value="1"/>
</dbReference>
<dbReference type="OrthoDB" id="7489964at2759"/>
<feature type="transmembrane region" description="Helical" evidence="6">
    <location>
        <begin position="313"/>
        <end position="332"/>
    </location>
</feature>
<organism evidence="8 9">
    <name type="scientific">Arctia plantaginis</name>
    <name type="common">Wood tiger moth</name>
    <name type="synonym">Phalaena plantaginis</name>
    <dbReference type="NCBI Taxonomy" id="874455"/>
    <lineage>
        <taxon>Eukaryota</taxon>
        <taxon>Metazoa</taxon>
        <taxon>Ecdysozoa</taxon>
        <taxon>Arthropoda</taxon>
        <taxon>Hexapoda</taxon>
        <taxon>Insecta</taxon>
        <taxon>Pterygota</taxon>
        <taxon>Neoptera</taxon>
        <taxon>Endopterygota</taxon>
        <taxon>Lepidoptera</taxon>
        <taxon>Glossata</taxon>
        <taxon>Ditrysia</taxon>
        <taxon>Noctuoidea</taxon>
        <taxon>Erebidae</taxon>
        <taxon>Arctiinae</taxon>
        <taxon>Arctia</taxon>
    </lineage>
</organism>
<comment type="caution">
    <text evidence="8">The sequence shown here is derived from an EMBL/GenBank/DDBJ whole genome shotgun (WGS) entry which is preliminary data.</text>
</comment>
<feature type="compositionally biased region" description="Polar residues" evidence="5">
    <location>
        <begin position="33"/>
        <end position="42"/>
    </location>
</feature>
<dbReference type="InterPro" id="IPR005828">
    <property type="entry name" value="MFS_sugar_transport-like"/>
</dbReference>
<feature type="domain" description="Major facilitator superfamily (MFS) profile" evidence="7">
    <location>
        <begin position="142"/>
        <end position="566"/>
    </location>
</feature>
<comment type="subcellular location">
    <subcellularLocation>
        <location evidence="1">Membrane</location>
        <topology evidence="1">Multi-pass membrane protein</topology>
    </subcellularLocation>
</comment>
<feature type="transmembrane region" description="Helical" evidence="6">
    <location>
        <begin position="542"/>
        <end position="562"/>
    </location>
</feature>
<evidence type="ECO:0000256" key="6">
    <source>
        <dbReference type="SAM" id="Phobius"/>
    </source>
</evidence>
<feature type="compositionally biased region" description="Basic and acidic residues" evidence="5">
    <location>
        <begin position="44"/>
        <end position="54"/>
    </location>
</feature>
<evidence type="ECO:0000256" key="1">
    <source>
        <dbReference type="ARBA" id="ARBA00004141"/>
    </source>
</evidence>
<dbReference type="GO" id="GO:0022857">
    <property type="term" value="F:transmembrane transporter activity"/>
    <property type="evidence" value="ECO:0007669"/>
    <property type="project" value="InterPro"/>
</dbReference>
<feature type="region of interest" description="Disordered" evidence="5">
    <location>
        <begin position="1"/>
        <end position="54"/>
    </location>
</feature>
<feature type="transmembrane region" description="Helical" evidence="6">
    <location>
        <begin position="225"/>
        <end position="244"/>
    </location>
</feature>
<sequence>MENKDENSTKPDAPFQEQSETQSETERTTLSSVPSQEATSSAPKPKEDSDRSLSEENLELDADVLEDILFFIGEMGLYQKLMFLGMLPFTTFYVWVYLVQIFITVAPERYWCKISILEALPMELRRNLSAPGAATGTWDQCNTFDADWDQVLNSLSPPPAGTRQIPCPNGWEFEFTDIPYASVVVERGWVCSQAAYAPTAQSLFFVGALMGGLLFGWIADNFGRVPALVGANLIGGIGGISTTFTSGLWDFIFCRFLVGLSFDNCFMLPYILILEYVGPGHRTWVANMPVAIFGGAAGVSLPWIAYFISDWRLTLWVTSLPMFGAIISPWVMPESVRWLVSRGRIDDAVKVIRKFERVNKTTVPDEVMDKFIATSKKIGSKKMESFFNIFQSRLLCRTMIYMIVVYGSDAAIYDTLVRVTQMFGLDFFITFTINVGIEIPSVLLLTALLDRVGRRLLTGGTLFMGGITLFLAMLVSKGLPRVSLGVLARFLINIAFTVLCQWGTEILPTPFRASGSAFLHMTGFATSLLSPFIVFSETLWQPLPLLIASLWALITGVLTFLLPETKGQEMPQTVTDAEKIIIDQSLCTQPEVKEFKQSLSKVLITTVGETIQRDPSGRRCKLKVTTSEIVV</sequence>
<feature type="transmembrane region" description="Helical" evidence="6">
    <location>
        <begin position="427"/>
        <end position="449"/>
    </location>
</feature>
<dbReference type="AlphaFoldDB" id="A0A8S0YP16"/>
<feature type="compositionally biased region" description="Low complexity" evidence="5">
    <location>
        <begin position="16"/>
        <end position="32"/>
    </location>
</feature>
<accession>A0A8S0YP16</accession>
<feature type="transmembrane region" description="Helical" evidence="6">
    <location>
        <begin position="456"/>
        <end position="476"/>
    </location>
</feature>
<feature type="transmembrane region" description="Helical" evidence="6">
    <location>
        <begin position="256"/>
        <end position="277"/>
    </location>
</feature>
<evidence type="ECO:0000313" key="8">
    <source>
        <dbReference type="EMBL" id="CAB3221123.1"/>
    </source>
</evidence>
<evidence type="ECO:0000259" key="7">
    <source>
        <dbReference type="PROSITE" id="PS50850"/>
    </source>
</evidence>
<dbReference type="InterPro" id="IPR020846">
    <property type="entry name" value="MFS_dom"/>
</dbReference>
<feature type="transmembrane region" description="Helical" evidence="6">
    <location>
        <begin position="482"/>
        <end position="504"/>
    </location>
</feature>
<dbReference type="PANTHER" id="PTHR24064">
    <property type="entry name" value="SOLUTE CARRIER FAMILY 22 MEMBER"/>
    <property type="match status" value="1"/>
</dbReference>
<dbReference type="Pfam" id="PF00083">
    <property type="entry name" value="Sugar_tr"/>
    <property type="match status" value="1"/>
</dbReference>
<feature type="transmembrane region" description="Helical" evidence="6">
    <location>
        <begin position="516"/>
        <end position="536"/>
    </location>
</feature>
<feature type="transmembrane region" description="Helical" evidence="6">
    <location>
        <begin position="284"/>
        <end position="307"/>
    </location>
</feature>
<feature type="transmembrane region" description="Helical" evidence="6">
    <location>
        <begin position="386"/>
        <end position="407"/>
    </location>
</feature>
<dbReference type="PROSITE" id="PS50850">
    <property type="entry name" value="MFS"/>
    <property type="match status" value="1"/>
</dbReference>
<keyword evidence="3 6" id="KW-1133">Transmembrane helix</keyword>